<gene>
    <name evidence="5 7" type="primary">tolB</name>
    <name evidence="7" type="ORF">CWS72_00890</name>
</gene>
<dbReference type="InterPro" id="IPR007195">
    <property type="entry name" value="TolB_N"/>
</dbReference>
<accession>A0A2N3Q1A0</accession>
<dbReference type="RefSeq" id="WP_101248668.1">
    <property type="nucleotide sequence ID" value="NZ_PIUM01000001.1"/>
</dbReference>
<proteinExistence type="inferred from homology"/>
<feature type="chain" id="PRO_5015016563" description="Tol-Pal system protein TolB" evidence="5">
    <location>
        <begin position="26"/>
        <end position="443"/>
    </location>
</feature>
<dbReference type="OrthoDB" id="9802240at2"/>
<keyword evidence="5" id="KW-0132">Cell division</keyword>
<dbReference type="SUPFAM" id="SSF52964">
    <property type="entry name" value="TolB, N-terminal domain"/>
    <property type="match status" value="1"/>
</dbReference>
<comment type="function">
    <text evidence="5">Part of the Tol-Pal system, which plays a role in outer membrane invagination during cell division and is important for maintaining outer membrane integrity.</text>
</comment>
<evidence type="ECO:0000256" key="3">
    <source>
        <dbReference type="ARBA" id="ARBA00022729"/>
    </source>
</evidence>
<keyword evidence="3 5" id="KW-0732">Signal</keyword>
<dbReference type="InterPro" id="IPR014167">
    <property type="entry name" value="Tol-Pal_TolB"/>
</dbReference>
<dbReference type="InterPro" id="IPR011659">
    <property type="entry name" value="WD40"/>
</dbReference>
<dbReference type="AlphaFoldDB" id="A0A2N3Q1A0"/>
<evidence type="ECO:0000256" key="2">
    <source>
        <dbReference type="ARBA" id="ARBA00009820"/>
    </source>
</evidence>
<protein>
    <recommendedName>
        <fullName evidence="5">Tol-Pal system protein TolB</fullName>
    </recommendedName>
</protein>
<feature type="domain" description="TolB N-terminal" evidence="6">
    <location>
        <begin position="28"/>
        <end position="134"/>
    </location>
</feature>
<dbReference type="NCBIfam" id="TIGR02800">
    <property type="entry name" value="propeller_TolB"/>
    <property type="match status" value="1"/>
</dbReference>
<evidence type="ECO:0000256" key="1">
    <source>
        <dbReference type="ARBA" id="ARBA00004418"/>
    </source>
</evidence>
<reference evidence="8" key="1">
    <citation type="submission" date="2017-12" db="EMBL/GenBank/DDBJ databases">
        <title>Draft genome sequence of Telmatospirillum siberiense 26-4b1T, an acidotolerant peatland alphaproteobacterium potentially involved in sulfur cycling.</title>
        <authorList>
            <person name="Hausmann B."/>
            <person name="Pjevac P."/>
            <person name="Schreck K."/>
            <person name="Herbold C.W."/>
            <person name="Daims H."/>
            <person name="Wagner M."/>
            <person name="Pester M."/>
            <person name="Loy A."/>
        </authorList>
    </citation>
    <scope>NUCLEOTIDE SEQUENCE [LARGE SCALE GENOMIC DNA]</scope>
    <source>
        <strain evidence="8">26-4b1</strain>
    </source>
</reference>
<dbReference type="Proteomes" id="UP000233293">
    <property type="component" value="Unassembled WGS sequence"/>
</dbReference>
<keyword evidence="5" id="KW-0131">Cell cycle</keyword>
<evidence type="ECO:0000313" key="8">
    <source>
        <dbReference type="Proteomes" id="UP000233293"/>
    </source>
</evidence>
<dbReference type="Gene3D" id="2.120.10.30">
    <property type="entry name" value="TolB, C-terminal domain"/>
    <property type="match status" value="1"/>
</dbReference>
<evidence type="ECO:0000259" key="6">
    <source>
        <dbReference type="Pfam" id="PF04052"/>
    </source>
</evidence>
<dbReference type="Pfam" id="PF04052">
    <property type="entry name" value="TolB_N"/>
    <property type="match status" value="1"/>
</dbReference>
<comment type="similarity">
    <text evidence="2 5">Belongs to the TolB family.</text>
</comment>
<dbReference type="HAMAP" id="MF_00671">
    <property type="entry name" value="TolB"/>
    <property type="match status" value="1"/>
</dbReference>
<evidence type="ECO:0000256" key="4">
    <source>
        <dbReference type="ARBA" id="ARBA00022764"/>
    </source>
</evidence>
<dbReference type="InterPro" id="IPR011042">
    <property type="entry name" value="6-blade_b-propeller_TolB-like"/>
</dbReference>
<organism evidence="7 8">
    <name type="scientific">Telmatospirillum siberiense</name>
    <dbReference type="NCBI Taxonomy" id="382514"/>
    <lineage>
        <taxon>Bacteria</taxon>
        <taxon>Pseudomonadati</taxon>
        <taxon>Pseudomonadota</taxon>
        <taxon>Alphaproteobacteria</taxon>
        <taxon>Rhodospirillales</taxon>
        <taxon>Rhodospirillaceae</taxon>
        <taxon>Telmatospirillum</taxon>
    </lineage>
</organism>
<dbReference type="EMBL" id="PIUM01000001">
    <property type="protein sequence ID" value="PKU26438.1"/>
    <property type="molecule type" value="Genomic_DNA"/>
</dbReference>
<dbReference type="PANTHER" id="PTHR36842:SF1">
    <property type="entry name" value="PROTEIN TOLB"/>
    <property type="match status" value="1"/>
</dbReference>
<keyword evidence="4 5" id="KW-0574">Periplasm</keyword>
<dbReference type="Gene3D" id="3.40.50.10070">
    <property type="entry name" value="TolB, N-terminal domain"/>
    <property type="match status" value="1"/>
</dbReference>
<dbReference type="SUPFAM" id="SSF69304">
    <property type="entry name" value="Tricorn protease N-terminal domain"/>
    <property type="match status" value="1"/>
</dbReference>
<sequence precursor="true">MRSLLLKALRFAVLAAAFAGSPAYAQVQIDVNKPNVQPMPIAITNFAGVTGQEGQIGKDMAGVIAADLERSGLFKPIDQRAFIQTVESLQVQPRFPDWKAIGAQALVQGRIEQTQDGHLRVEFRLWDVFAENQMIGQAYNAAPQGWRRIAHMISDAIYKRITGEDGYFDTQIVYVAESGPQQKRIKRLAIMDQDSENHRFLTDGQELVLTPRFSPNQREITYLSYFQNNPRVYILHLDSGRRELLGDFPGMTFAPRFSPDGNKVVMSLAQDGNTNIYEMDLRTRHSTRLTTTAAIDTSPSYSPDGAKITFNSDRGGSPQLYVMNSDGSGQQRVSFGDGRYMTPVWSPRGDLIAFTKQKGNEFYIGVMHPDGSGERLLTRGYLVEAPTWAPNGRVLAFWRQTPSDSSGRGGTVKLYSIDLTGNNERQIVTPLDGSDPAWSPLIP</sequence>
<dbReference type="GO" id="GO:0051301">
    <property type="term" value="P:cell division"/>
    <property type="evidence" value="ECO:0007669"/>
    <property type="project" value="UniProtKB-UniRule"/>
</dbReference>
<comment type="caution">
    <text evidence="7">The sequence shown here is derived from an EMBL/GenBank/DDBJ whole genome shotgun (WGS) entry which is preliminary data.</text>
</comment>
<dbReference type="PANTHER" id="PTHR36842">
    <property type="entry name" value="PROTEIN TOLB HOMOLOG"/>
    <property type="match status" value="1"/>
</dbReference>
<evidence type="ECO:0000313" key="7">
    <source>
        <dbReference type="EMBL" id="PKU26438.1"/>
    </source>
</evidence>
<keyword evidence="8" id="KW-1185">Reference proteome</keyword>
<dbReference type="GO" id="GO:0017038">
    <property type="term" value="P:protein import"/>
    <property type="evidence" value="ECO:0007669"/>
    <property type="project" value="InterPro"/>
</dbReference>
<dbReference type="GO" id="GO:0042597">
    <property type="term" value="C:periplasmic space"/>
    <property type="evidence" value="ECO:0007669"/>
    <property type="project" value="UniProtKB-SubCell"/>
</dbReference>
<feature type="signal peptide" evidence="5">
    <location>
        <begin position="1"/>
        <end position="25"/>
    </location>
</feature>
<evidence type="ECO:0000256" key="5">
    <source>
        <dbReference type="HAMAP-Rule" id="MF_00671"/>
    </source>
</evidence>
<name>A0A2N3Q1A0_9PROT</name>
<dbReference type="Pfam" id="PF07676">
    <property type="entry name" value="PD40"/>
    <property type="match status" value="3"/>
</dbReference>
<comment type="subcellular location">
    <subcellularLocation>
        <location evidence="1 5">Periplasm</location>
    </subcellularLocation>
</comment>
<comment type="subunit">
    <text evidence="5">The Tol-Pal system is composed of five core proteins: the inner membrane proteins TolA, TolQ and TolR, the periplasmic protein TolB and the outer membrane protein Pal. They form a network linking the inner and outer membranes and the peptidoglycan layer.</text>
</comment>